<sequence length="48" mass="5252">MFVCSQSKSSGIHELIVVLACSYICSSSPGCQVTEECKFLEKSPLRIL</sequence>
<proteinExistence type="predicted"/>
<dbReference type="AlphaFoldDB" id="A0A2P2QCQ5"/>
<reference evidence="1" key="1">
    <citation type="submission" date="2018-02" db="EMBL/GenBank/DDBJ databases">
        <title>Rhizophora mucronata_Transcriptome.</title>
        <authorList>
            <person name="Meera S.P."/>
            <person name="Sreeshan A."/>
            <person name="Augustine A."/>
        </authorList>
    </citation>
    <scope>NUCLEOTIDE SEQUENCE</scope>
    <source>
        <tissue evidence="1">Leaf</tissue>
    </source>
</reference>
<organism evidence="1">
    <name type="scientific">Rhizophora mucronata</name>
    <name type="common">Asiatic mangrove</name>
    <dbReference type="NCBI Taxonomy" id="61149"/>
    <lineage>
        <taxon>Eukaryota</taxon>
        <taxon>Viridiplantae</taxon>
        <taxon>Streptophyta</taxon>
        <taxon>Embryophyta</taxon>
        <taxon>Tracheophyta</taxon>
        <taxon>Spermatophyta</taxon>
        <taxon>Magnoliopsida</taxon>
        <taxon>eudicotyledons</taxon>
        <taxon>Gunneridae</taxon>
        <taxon>Pentapetalae</taxon>
        <taxon>rosids</taxon>
        <taxon>fabids</taxon>
        <taxon>Malpighiales</taxon>
        <taxon>Rhizophoraceae</taxon>
        <taxon>Rhizophora</taxon>
    </lineage>
</organism>
<dbReference type="EMBL" id="GGEC01084288">
    <property type="protein sequence ID" value="MBX64772.1"/>
    <property type="molecule type" value="Transcribed_RNA"/>
</dbReference>
<name>A0A2P2QCQ5_RHIMU</name>
<accession>A0A2P2QCQ5</accession>
<protein>
    <submittedName>
        <fullName evidence="1">Uncharacterized protein</fullName>
    </submittedName>
</protein>
<evidence type="ECO:0000313" key="1">
    <source>
        <dbReference type="EMBL" id="MBX64772.1"/>
    </source>
</evidence>